<dbReference type="GO" id="GO:0016616">
    <property type="term" value="F:oxidoreductase activity, acting on the CH-OH group of donors, NAD or NADP as acceptor"/>
    <property type="evidence" value="ECO:0007669"/>
    <property type="project" value="UniProtKB-ARBA"/>
</dbReference>
<dbReference type="PANTHER" id="PTHR43008:SF4">
    <property type="entry name" value="CHAIN DEHYDROGENASE, PUTATIVE (AFU_ORTHOLOGUE AFUA_4G08710)-RELATED"/>
    <property type="match status" value="1"/>
</dbReference>
<dbReference type="InterPro" id="IPR020904">
    <property type="entry name" value="Sc_DH/Rdtase_CS"/>
</dbReference>
<sequence length="343" mass="37015">MPMGTAITRMLSVARPATRGLALRRAGFVTSARSSTGSPSSLENQRKTTGVLPPYAPVGVSAALAAPSSGAVKPTLFEHEFTMTDRVAMVSGGNRGLGLEMAMALAEAGARAVYCVDLPKQPGEEWTKVKDYLNRMEGKPGQRRLEYISADVRDQEQMWKIGETIGDREGRLDTCVAAAGILKSITDCLEYPAKQFQEVMEVNVNGVLFTAQAAGRQMERFGHGGSIILIASMSGTVVNKGNNWISYNTSKSAVLQMGRNMACELGPKRIRVNTLSPGHIYTHLTAAYVDPQPHLIDHWSSLNPLGRLGRPDELRGVVTWLASDASTYCTGSDILVNGGHHAW</sequence>
<dbReference type="OrthoDB" id="1669814at2759"/>
<dbReference type="Proteomes" id="UP000194127">
    <property type="component" value="Unassembled WGS sequence"/>
</dbReference>
<dbReference type="PRINTS" id="PR00081">
    <property type="entry name" value="GDHRDH"/>
</dbReference>
<dbReference type="SUPFAM" id="SSF51735">
    <property type="entry name" value="NAD(P)-binding Rossmann-fold domains"/>
    <property type="match status" value="1"/>
</dbReference>
<evidence type="ECO:0000256" key="1">
    <source>
        <dbReference type="ARBA" id="ARBA00006484"/>
    </source>
</evidence>
<proteinExistence type="inferred from homology"/>
<gene>
    <name evidence="4" type="ORF">POSPLADRAFT_1038872</name>
</gene>
<dbReference type="RefSeq" id="XP_024341743.1">
    <property type="nucleotide sequence ID" value="XM_024477457.1"/>
</dbReference>
<dbReference type="PANTHER" id="PTHR43008">
    <property type="entry name" value="BENZIL REDUCTASE"/>
    <property type="match status" value="1"/>
</dbReference>
<accession>A0A1X6N8I5</accession>
<evidence type="ECO:0000256" key="2">
    <source>
        <dbReference type="ARBA" id="ARBA00022857"/>
    </source>
</evidence>
<dbReference type="AlphaFoldDB" id="A0A1X6N8I5"/>
<keyword evidence="5" id="KW-1185">Reference proteome</keyword>
<dbReference type="STRING" id="670580.A0A1X6N8I5"/>
<evidence type="ECO:0000256" key="3">
    <source>
        <dbReference type="ARBA" id="ARBA00023002"/>
    </source>
</evidence>
<evidence type="ECO:0000313" key="5">
    <source>
        <dbReference type="Proteomes" id="UP000194127"/>
    </source>
</evidence>
<name>A0A1X6N8I5_9APHY</name>
<organism evidence="4 5">
    <name type="scientific">Postia placenta MAD-698-R-SB12</name>
    <dbReference type="NCBI Taxonomy" id="670580"/>
    <lineage>
        <taxon>Eukaryota</taxon>
        <taxon>Fungi</taxon>
        <taxon>Dikarya</taxon>
        <taxon>Basidiomycota</taxon>
        <taxon>Agaricomycotina</taxon>
        <taxon>Agaricomycetes</taxon>
        <taxon>Polyporales</taxon>
        <taxon>Adustoporiaceae</taxon>
        <taxon>Rhodonia</taxon>
    </lineage>
</organism>
<keyword evidence="3" id="KW-0560">Oxidoreductase</keyword>
<dbReference type="Pfam" id="PF13561">
    <property type="entry name" value="adh_short_C2"/>
    <property type="match status" value="1"/>
</dbReference>
<dbReference type="EMBL" id="KZ110593">
    <property type="protein sequence ID" value="OSX64949.1"/>
    <property type="molecule type" value="Genomic_DNA"/>
</dbReference>
<dbReference type="GeneID" id="36322407"/>
<evidence type="ECO:0000313" key="4">
    <source>
        <dbReference type="EMBL" id="OSX64949.1"/>
    </source>
</evidence>
<reference evidence="4 5" key="1">
    <citation type="submission" date="2017-04" db="EMBL/GenBank/DDBJ databases">
        <title>Genome Sequence of the Model Brown-Rot Fungus Postia placenta SB12.</title>
        <authorList>
            <consortium name="DOE Joint Genome Institute"/>
            <person name="Gaskell J."/>
            <person name="Kersten P."/>
            <person name="Larrondo L.F."/>
            <person name="Canessa P."/>
            <person name="Martinez D."/>
            <person name="Hibbett D."/>
            <person name="Schmoll M."/>
            <person name="Kubicek C.P."/>
            <person name="Martinez A.T."/>
            <person name="Yadav J."/>
            <person name="Master E."/>
            <person name="Magnuson J.K."/>
            <person name="James T."/>
            <person name="Yaver D."/>
            <person name="Berka R."/>
            <person name="Labutti K."/>
            <person name="Lipzen A."/>
            <person name="Aerts A."/>
            <person name="Barry K."/>
            <person name="Henrissat B."/>
            <person name="Blanchette R."/>
            <person name="Grigoriev I."/>
            <person name="Cullen D."/>
        </authorList>
    </citation>
    <scope>NUCLEOTIDE SEQUENCE [LARGE SCALE GENOMIC DNA]</scope>
    <source>
        <strain evidence="4 5">MAD-698-R-SB12</strain>
    </source>
</reference>
<dbReference type="InterPro" id="IPR002347">
    <property type="entry name" value="SDR_fam"/>
</dbReference>
<comment type="similarity">
    <text evidence="1">Belongs to the short-chain dehydrogenases/reductases (SDR) family.</text>
</comment>
<dbReference type="FunFam" id="3.40.50.720:FF:000245">
    <property type="entry name" value="Short chain dehydrogenase, putative"/>
    <property type="match status" value="1"/>
</dbReference>
<keyword evidence="2" id="KW-0521">NADP</keyword>
<dbReference type="GO" id="GO:0050664">
    <property type="term" value="F:oxidoreductase activity, acting on NAD(P)H, oxygen as acceptor"/>
    <property type="evidence" value="ECO:0007669"/>
    <property type="project" value="TreeGrafter"/>
</dbReference>
<dbReference type="InterPro" id="IPR036291">
    <property type="entry name" value="NAD(P)-bd_dom_sf"/>
</dbReference>
<dbReference type="PROSITE" id="PS00061">
    <property type="entry name" value="ADH_SHORT"/>
    <property type="match status" value="1"/>
</dbReference>
<dbReference type="Gene3D" id="3.40.50.720">
    <property type="entry name" value="NAD(P)-binding Rossmann-like Domain"/>
    <property type="match status" value="1"/>
</dbReference>
<protein>
    <submittedName>
        <fullName evidence="4">Uncharacterized protein</fullName>
    </submittedName>
</protein>